<accession>A0A9Q9B6F7</accession>
<reference evidence="2" key="1">
    <citation type="submission" date="2022-06" db="EMBL/GenBank/DDBJ databases">
        <title>Complete genome sequences of two strains of the flax pathogen Septoria linicola.</title>
        <authorList>
            <person name="Lapalu N."/>
            <person name="Simon A."/>
            <person name="Demenou B."/>
            <person name="Paumier D."/>
            <person name="Guillot M.-P."/>
            <person name="Gout L."/>
            <person name="Valade R."/>
        </authorList>
    </citation>
    <scope>NUCLEOTIDE SEQUENCE</scope>
    <source>
        <strain evidence="2">SE15195</strain>
    </source>
</reference>
<feature type="chain" id="PRO_5040362833" evidence="1">
    <location>
        <begin position="22"/>
        <end position="141"/>
    </location>
</feature>
<evidence type="ECO:0000313" key="3">
    <source>
        <dbReference type="Proteomes" id="UP001056384"/>
    </source>
</evidence>
<organism evidence="2 3">
    <name type="scientific">Septoria linicola</name>
    <dbReference type="NCBI Taxonomy" id="215465"/>
    <lineage>
        <taxon>Eukaryota</taxon>
        <taxon>Fungi</taxon>
        <taxon>Dikarya</taxon>
        <taxon>Ascomycota</taxon>
        <taxon>Pezizomycotina</taxon>
        <taxon>Dothideomycetes</taxon>
        <taxon>Dothideomycetidae</taxon>
        <taxon>Mycosphaerellales</taxon>
        <taxon>Mycosphaerellaceae</taxon>
        <taxon>Septoria</taxon>
    </lineage>
</organism>
<sequence>MHITQLLLTIVMLALAGQATAIGGHKQTWVSETATANATKLEGCLDWLHAELEKDPRANYYDGINCANKTFQVGGTMRYRIGWKNRDVLQRCEADLWEAARAGKDWVNCEVLGDGDQRIAGWGPIGKLLCSWEKPIDHGPC</sequence>
<feature type="signal peptide" evidence="1">
    <location>
        <begin position="1"/>
        <end position="21"/>
    </location>
</feature>
<dbReference type="Proteomes" id="UP001056384">
    <property type="component" value="Chromosome 10"/>
</dbReference>
<gene>
    <name evidence="2" type="ORF">Slin15195_G115460</name>
</gene>
<dbReference type="EMBL" id="CP099427">
    <property type="protein sequence ID" value="USW58227.1"/>
    <property type="molecule type" value="Genomic_DNA"/>
</dbReference>
<name>A0A9Q9B6F7_9PEZI</name>
<dbReference type="AlphaFoldDB" id="A0A9Q9B6F7"/>
<evidence type="ECO:0000256" key="1">
    <source>
        <dbReference type="SAM" id="SignalP"/>
    </source>
</evidence>
<proteinExistence type="predicted"/>
<evidence type="ECO:0000313" key="2">
    <source>
        <dbReference type="EMBL" id="USW58227.1"/>
    </source>
</evidence>
<keyword evidence="1" id="KW-0732">Signal</keyword>
<keyword evidence="3" id="KW-1185">Reference proteome</keyword>
<protein>
    <submittedName>
        <fullName evidence="2">Uncharacterized protein</fullName>
    </submittedName>
</protein>